<dbReference type="PANTHER" id="PTHR30363:SF44">
    <property type="entry name" value="AGA OPERON TRANSCRIPTIONAL REPRESSOR-RELATED"/>
    <property type="match status" value="1"/>
</dbReference>
<dbReference type="InterPro" id="IPR018356">
    <property type="entry name" value="Tscrpt_reg_HTH_DeoR_CS"/>
</dbReference>
<dbReference type="Proteomes" id="UP000261111">
    <property type="component" value="Unassembled WGS sequence"/>
</dbReference>
<dbReference type="InterPro" id="IPR036388">
    <property type="entry name" value="WH-like_DNA-bd_sf"/>
</dbReference>
<dbReference type="Pfam" id="PF00455">
    <property type="entry name" value="DeoRC"/>
    <property type="match status" value="1"/>
</dbReference>
<keyword evidence="2" id="KW-0238">DNA-binding</keyword>
<dbReference type="SMART" id="SM01134">
    <property type="entry name" value="DeoRC"/>
    <property type="match status" value="1"/>
</dbReference>
<feature type="domain" description="HTH deoR-type" evidence="4">
    <location>
        <begin position="30"/>
        <end position="85"/>
    </location>
</feature>
<evidence type="ECO:0000256" key="1">
    <source>
        <dbReference type="ARBA" id="ARBA00023015"/>
    </source>
</evidence>
<gene>
    <name evidence="5" type="ORF">DWX41_13450</name>
</gene>
<organism evidence="5 6">
    <name type="scientific">Hungatella hathewayi</name>
    <dbReference type="NCBI Taxonomy" id="154046"/>
    <lineage>
        <taxon>Bacteria</taxon>
        <taxon>Bacillati</taxon>
        <taxon>Bacillota</taxon>
        <taxon>Clostridia</taxon>
        <taxon>Lachnospirales</taxon>
        <taxon>Lachnospiraceae</taxon>
        <taxon>Hungatella</taxon>
    </lineage>
</organism>
<dbReference type="EMBL" id="QVIA01000014">
    <property type="protein sequence ID" value="RGC29818.1"/>
    <property type="molecule type" value="Genomic_DNA"/>
</dbReference>
<dbReference type="InterPro" id="IPR050313">
    <property type="entry name" value="Carb_Metab_HTH_regulators"/>
</dbReference>
<reference evidence="5 6" key="1">
    <citation type="submission" date="2018-08" db="EMBL/GenBank/DDBJ databases">
        <title>A genome reference for cultivated species of the human gut microbiota.</title>
        <authorList>
            <person name="Zou Y."/>
            <person name="Xue W."/>
            <person name="Luo G."/>
        </authorList>
    </citation>
    <scope>NUCLEOTIDE SEQUENCE [LARGE SCALE GENOMIC DNA]</scope>
    <source>
        <strain evidence="5 6">AF19-21</strain>
    </source>
</reference>
<dbReference type="Gene3D" id="3.40.50.1360">
    <property type="match status" value="1"/>
</dbReference>
<dbReference type="GO" id="GO:0003700">
    <property type="term" value="F:DNA-binding transcription factor activity"/>
    <property type="evidence" value="ECO:0007669"/>
    <property type="project" value="InterPro"/>
</dbReference>
<comment type="caution">
    <text evidence="5">The sequence shown here is derived from an EMBL/GenBank/DDBJ whole genome shotgun (WGS) entry which is preliminary data.</text>
</comment>
<evidence type="ECO:0000313" key="6">
    <source>
        <dbReference type="Proteomes" id="UP000261111"/>
    </source>
</evidence>
<evidence type="ECO:0000256" key="2">
    <source>
        <dbReference type="ARBA" id="ARBA00023125"/>
    </source>
</evidence>
<dbReference type="PROSITE" id="PS00894">
    <property type="entry name" value="HTH_DEOR_1"/>
    <property type="match status" value="1"/>
</dbReference>
<evidence type="ECO:0000313" key="5">
    <source>
        <dbReference type="EMBL" id="RGC29818.1"/>
    </source>
</evidence>
<keyword evidence="3" id="KW-0804">Transcription</keyword>
<dbReference type="Gene3D" id="1.10.10.10">
    <property type="entry name" value="Winged helix-like DNA-binding domain superfamily/Winged helix DNA-binding domain"/>
    <property type="match status" value="1"/>
</dbReference>
<evidence type="ECO:0000256" key="3">
    <source>
        <dbReference type="ARBA" id="ARBA00023163"/>
    </source>
</evidence>
<accession>A0A3E2WR10</accession>
<dbReference type="SMART" id="SM00420">
    <property type="entry name" value="HTH_DEOR"/>
    <property type="match status" value="1"/>
</dbReference>
<dbReference type="SUPFAM" id="SSF100950">
    <property type="entry name" value="NagB/RpiA/CoA transferase-like"/>
    <property type="match status" value="1"/>
</dbReference>
<sequence length="279" mass="31789">MFIYVLFIHFQRRLCAMNHQNKPDQTNLDGIGRRQKILQILEENGEVSVNELSHAFSVSPMTIRRDLHFFARQGILETHYGGAHLCKNRAVVPNFSSRNEKMRQYKQSIGKKAASFIKEGDTIFLDSGTTTIQLIKYFPDIHATLITNSLSAIQQLSTNRKIRLIVAPGTYQEQIGGTLDLSTIEFCRHYHVDKSFVGTMFCSLDFGITTTDELDAALKRTFREQSSCSFLMADHTKFAGNSFVKYAELSDFDYILTDNELDPDKKEKLEKINPGLILC</sequence>
<dbReference type="InterPro" id="IPR037171">
    <property type="entry name" value="NagB/RpiA_transferase-like"/>
</dbReference>
<dbReference type="GO" id="GO:0003677">
    <property type="term" value="F:DNA binding"/>
    <property type="evidence" value="ECO:0007669"/>
    <property type="project" value="UniProtKB-KW"/>
</dbReference>
<dbReference type="PANTHER" id="PTHR30363">
    <property type="entry name" value="HTH-TYPE TRANSCRIPTIONAL REGULATOR SRLR-RELATED"/>
    <property type="match status" value="1"/>
</dbReference>
<keyword evidence="1" id="KW-0805">Transcription regulation</keyword>
<dbReference type="SUPFAM" id="SSF46785">
    <property type="entry name" value="Winged helix' DNA-binding domain"/>
    <property type="match status" value="1"/>
</dbReference>
<dbReference type="InterPro" id="IPR014036">
    <property type="entry name" value="DeoR-like_C"/>
</dbReference>
<dbReference type="InterPro" id="IPR001034">
    <property type="entry name" value="DeoR_HTH"/>
</dbReference>
<evidence type="ECO:0000259" key="4">
    <source>
        <dbReference type="PROSITE" id="PS51000"/>
    </source>
</evidence>
<protein>
    <submittedName>
        <fullName evidence="5">DeoR/GlpR transcriptional regulator</fullName>
    </submittedName>
</protein>
<proteinExistence type="predicted"/>
<dbReference type="PRINTS" id="PR00037">
    <property type="entry name" value="HTHLACR"/>
</dbReference>
<dbReference type="PROSITE" id="PS51000">
    <property type="entry name" value="HTH_DEOR_2"/>
    <property type="match status" value="1"/>
</dbReference>
<name>A0A3E2WR10_9FIRM</name>
<dbReference type="AlphaFoldDB" id="A0A3E2WR10"/>
<dbReference type="InterPro" id="IPR036390">
    <property type="entry name" value="WH_DNA-bd_sf"/>
</dbReference>
<dbReference type="Pfam" id="PF08220">
    <property type="entry name" value="HTH_DeoR"/>
    <property type="match status" value="1"/>
</dbReference>